<keyword evidence="3" id="KW-1185">Reference proteome</keyword>
<evidence type="ECO:0000313" key="3">
    <source>
        <dbReference type="Proteomes" id="UP000018208"/>
    </source>
</evidence>
<name>V6LQC6_9EUKA</name>
<dbReference type="EMBL" id="KI546150">
    <property type="protein sequence ID" value="EST42959.1"/>
    <property type="molecule type" value="Genomic_DNA"/>
</dbReference>
<dbReference type="VEuPathDB" id="GiardiaDB:SS50377_25089"/>
<sequence>MFKSCCAKPLPSTKQDPVGQQNEIYIEDIVAPFDQIIEVDSIYKSFLVLNNTGNSISSSSSILLRKSTVSSFDISDINISVSEDQTQDNFQLVDQELISSQNSSPLTVRRQFVDCNEVQQIDYDQTQSEVTFPQQITISLVQAERIIKRTQNTRPDKLTIDINNFDYKSIRSLQPVSQRPKTPVRM</sequence>
<evidence type="ECO:0000313" key="1">
    <source>
        <dbReference type="EMBL" id="EST42959.1"/>
    </source>
</evidence>
<organism evidence="1">
    <name type="scientific">Spironucleus salmonicida</name>
    <dbReference type="NCBI Taxonomy" id="348837"/>
    <lineage>
        <taxon>Eukaryota</taxon>
        <taxon>Metamonada</taxon>
        <taxon>Diplomonadida</taxon>
        <taxon>Hexamitidae</taxon>
        <taxon>Hexamitinae</taxon>
        <taxon>Spironucleus</taxon>
    </lineage>
</organism>
<dbReference type="EMBL" id="AUWU02000005">
    <property type="protein sequence ID" value="KAH0572974.1"/>
    <property type="molecule type" value="Genomic_DNA"/>
</dbReference>
<proteinExistence type="predicted"/>
<gene>
    <name evidence="1" type="ORF">SS50377_17408</name>
    <name evidence="2" type="ORF">SS50377_25089</name>
</gene>
<accession>V6LQC6</accession>
<dbReference type="Proteomes" id="UP000018208">
    <property type="component" value="Unassembled WGS sequence"/>
</dbReference>
<reference evidence="1 2" key="1">
    <citation type="journal article" date="2014" name="PLoS Genet.">
        <title>The Genome of Spironucleus salmonicida Highlights a Fish Pathogen Adapted to Fluctuating Environments.</title>
        <authorList>
            <person name="Xu F."/>
            <person name="Jerlstrom-Hultqvist J."/>
            <person name="Einarsson E."/>
            <person name="Astvaldsson A."/>
            <person name="Svard S.G."/>
            <person name="Andersson J.O."/>
        </authorList>
    </citation>
    <scope>NUCLEOTIDE SEQUENCE</scope>
    <source>
        <strain evidence="2">ATCC 50377</strain>
    </source>
</reference>
<evidence type="ECO:0000313" key="2">
    <source>
        <dbReference type="EMBL" id="KAH0572974.1"/>
    </source>
</evidence>
<protein>
    <submittedName>
        <fullName evidence="1">Uncharacterized protein</fullName>
    </submittedName>
</protein>
<dbReference type="AlphaFoldDB" id="V6LQC6"/>
<reference evidence="2" key="2">
    <citation type="submission" date="2020-12" db="EMBL/GenBank/DDBJ databases">
        <title>New Spironucleus salmonicida genome in near-complete chromosomes.</title>
        <authorList>
            <person name="Xu F."/>
            <person name="Kurt Z."/>
            <person name="Jimenez-Gonzalez A."/>
            <person name="Astvaldsson A."/>
            <person name="Andersson J.O."/>
            <person name="Svard S.G."/>
        </authorList>
    </citation>
    <scope>NUCLEOTIDE SEQUENCE</scope>
    <source>
        <strain evidence="2">ATCC 50377</strain>
    </source>
</reference>